<organism evidence="2 3">
    <name type="scientific">Rosa chinensis</name>
    <name type="common">China rose</name>
    <dbReference type="NCBI Taxonomy" id="74649"/>
    <lineage>
        <taxon>Eukaryota</taxon>
        <taxon>Viridiplantae</taxon>
        <taxon>Streptophyta</taxon>
        <taxon>Embryophyta</taxon>
        <taxon>Tracheophyta</taxon>
        <taxon>Spermatophyta</taxon>
        <taxon>Magnoliopsida</taxon>
        <taxon>eudicotyledons</taxon>
        <taxon>Gunneridae</taxon>
        <taxon>Pentapetalae</taxon>
        <taxon>rosids</taxon>
        <taxon>fabids</taxon>
        <taxon>Rosales</taxon>
        <taxon>Rosaceae</taxon>
        <taxon>Rosoideae</taxon>
        <taxon>Rosoideae incertae sedis</taxon>
        <taxon>Rosa</taxon>
    </lineage>
</organism>
<feature type="transmembrane region" description="Helical" evidence="1">
    <location>
        <begin position="12"/>
        <end position="33"/>
    </location>
</feature>
<keyword evidence="1" id="KW-1133">Transmembrane helix</keyword>
<sequence>MTGGGLDRGLVAIVSFGGSAFLAELKMGLDLVVRNGPGRSKGLGACHGLGFFLFLFILYVFLFFMNK</sequence>
<protein>
    <recommendedName>
        <fullName evidence="4">Transmembrane protein</fullName>
    </recommendedName>
</protein>
<dbReference type="AlphaFoldDB" id="A0A2P6S9W6"/>
<evidence type="ECO:0000313" key="2">
    <source>
        <dbReference type="EMBL" id="PRQ55452.1"/>
    </source>
</evidence>
<keyword evidence="1" id="KW-0812">Transmembrane</keyword>
<proteinExistence type="predicted"/>
<dbReference type="EMBL" id="PDCK01000039">
    <property type="protein sequence ID" value="PRQ55452.1"/>
    <property type="molecule type" value="Genomic_DNA"/>
</dbReference>
<evidence type="ECO:0000313" key="3">
    <source>
        <dbReference type="Proteomes" id="UP000238479"/>
    </source>
</evidence>
<name>A0A2P6S9W6_ROSCH</name>
<feature type="transmembrane region" description="Helical" evidence="1">
    <location>
        <begin position="45"/>
        <end position="65"/>
    </location>
</feature>
<keyword evidence="3" id="KW-1185">Reference proteome</keyword>
<keyword evidence="1" id="KW-0472">Membrane</keyword>
<dbReference type="Proteomes" id="UP000238479">
    <property type="component" value="Chromosome 1"/>
</dbReference>
<reference evidence="2 3" key="1">
    <citation type="journal article" date="2018" name="Nat. Genet.">
        <title>The Rosa genome provides new insights in the design of modern roses.</title>
        <authorList>
            <person name="Bendahmane M."/>
        </authorList>
    </citation>
    <scope>NUCLEOTIDE SEQUENCE [LARGE SCALE GENOMIC DNA]</scope>
    <source>
        <strain evidence="3">cv. Old Blush</strain>
    </source>
</reference>
<accession>A0A2P6S9W6</accession>
<evidence type="ECO:0000256" key="1">
    <source>
        <dbReference type="SAM" id="Phobius"/>
    </source>
</evidence>
<dbReference type="Gramene" id="PRQ55452">
    <property type="protein sequence ID" value="PRQ55452"/>
    <property type="gene ID" value="RchiOBHm_Chr1g0324701"/>
</dbReference>
<evidence type="ECO:0008006" key="4">
    <source>
        <dbReference type="Google" id="ProtNLM"/>
    </source>
</evidence>
<comment type="caution">
    <text evidence="2">The sequence shown here is derived from an EMBL/GenBank/DDBJ whole genome shotgun (WGS) entry which is preliminary data.</text>
</comment>
<gene>
    <name evidence="2" type="ORF">RchiOBHm_Chr1g0324701</name>
</gene>